<dbReference type="CDD" id="cd16018">
    <property type="entry name" value="Enpp"/>
    <property type="match status" value="1"/>
</dbReference>
<evidence type="ECO:0000313" key="3">
    <source>
        <dbReference type="Proteomes" id="UP000054166"/>
    </source>
</evidence>
<reference evidence="2 3" key="1">
    <citation type="submission" date="2014-04" db="EMBL/GenBank/DDBJ databases">
        <authorList>
            <consortium name="DOE Joint Genome Institute"/>
            <person name="Kuo A."/>
            <person name="Tarkka M."/>
            <person name="Buscot F."/>
            <person name="Kohler A."/>
            <person name="Nagy L.G."/>
            <person name="Floudas D."/>
            <person name="Copeland A."/>
            <person name="Barry K.W."/>
            <person name="Cichocki N."/>
            <person name="Veneault-Fourrey C."/>
            <person name="LaButti K."/>
            <person name="Lindquist E.A."/>
            <person name="Lipzen A."/>
            <person name="Lundell T."/>
            <person name="Morin E."/>
            <person name="Murat C."/>
            <person name="Sun H."/>
            <person name="Tunlid A."/>
            <person name="Henrissat B."/>
            <person name="Grigoriev I.V."/>
            <person name="Hibbett D.S."/>
            <person name="Martin F."/>
            <person name="Nordberg H.P."/>
            <person name="Cantor M.N."/>
            <person name="Hua S.X."/>
        </authorList>
    </citation>
    <scope>NUCLEOTIDE SEQUENCE [LARGE SCALE GENOMIC DNA]</scope>
    <source>
        <strain evidence="2 3">F 1598</strain>
    </source>
</reference>
<name>A0A0C3GFP2_PILCF</name>
<dbReference type="FunCoup" id="A0A0C3GFP2">
    <property type="interactions" value="157"/>
</dbReference>
<gene>
    <name evidence="2" type="ORF">PILCRDRAFT_2673</name>
</gene>
<evidence type="ECO:0000313" key="2">
    <source>
        <dbReference type="EMBL" id="KIM89461.1"/>
    </source>
</evidence>
<dbReference type="PANTHER" id="PTHR10151">
    <property type="entry name" value="ECTONUCLEOTIDE PYROPHOSPHATASE/PHOSPHODIESTERASE"/>
    <property type="match status" value="1"/>
</dbReference>
<dbReference type="GO" id="GO:0017111">
    <property type="term" value="F:ribonucleoside triphosphate phosphatase activity"/>
    <property type="evidence" value="ECO:0007669"/>
    <property type="project" value="TreeGrafter"/>
</dbReference>
<evidence type="ECO:0000256" key="1">
    <source>
        <dbReference type="SAM" id="Phobius"/>
    </source>
</evidence>
<dbReference type="PANTHER" id="PTHR10151:SF120">
    <property type="entry name" value="BIS(5'-ADENOSYL)-TRIPHOSPHATASE"/>
    <property type="match status" value="1"/>
</dbReference>
<protein>
    <recommendedName>
        <fullName evidence="4">Phosphodiest-domain-containing protein</fullName>
    </recommendedName>
</protein>
<dbReference type="Gene3D" id="3.40.720.10">
    <property type="entry name" value="Alkaline Phosphatase, subunit A"/>
    <property type="match status" value="1"/>
</dbReference>
<reference evidence="3" key="2">
    <citation type="submission" date="2015-01" db="EMBL/GenBank/DDBJ databases">
        <title>Evolutionary Origins and Diversification of the Mycorrhizal Mutualists.</title>
        <authorList>
            <consortium name="DOE Joint Genome Institute"/>
            <consortium name="Mycorrhizal Genomics Consortium"/>
            <person name="Kohler A."/>
            <person name="Kuo A."/>
            <person name="Nagy L.G."/>
            <person name="Floudas D."/>
            <person name="Copeland A."/>
            <person name="Barry K.W."/>
            <person name="Cichocki N."/>
            <person name="Veneault-Fourrey C."/>
            <person name="LaButti K."/>
            <person name="Lindquist E.A."/>
            <person name="Lipzen A."/>
            <person name="Lundell T."/>
            <person name="Morin E."/>
            <person name="Murat C."/>
            <person name="Riley R."/>
            <person name="Ohm R."/>
            <person name="Sun H."/>
            <person name="Tunlid A."/>
            <person name="Henrissat B."/>
            <person name="Grigoriev I.V."/>
            <person name="Hibbett D.S."/>
            <person name="Martin F."/>
        </authorList>
    </citation>
    <scope>NUCLEOTIDE SEQUENCE [LARGE SCALE GENOMIC DNA]</scope>
    <source>
        <strain evidence="3">F 1598</strain>
    </source>
</reference>
<dbReference type="STRING" id="765440.A0A0C3GFP2"/>
<feature type="transmembrane region" description="Helical" evidence="1">
    <location>
        <begin position="56"/>
        <end position="78"/>
    </location>
</feature>
<dbReference type="InterPro" id="IPR002591">
    <property type="entry name" value="Phosphodiest/P_Trfase"/>
</dbReference>
<dbReference type="Proteomes" id="UP000054166">
    <property type="component" value="Unassembled WGS sequence"/>
</dbReference>
<evidence type="ECO:0008006" key="4">
    <source>
        <dbReference type="Google" id="ProtNLM"/>
    </source>
</evidence>
<dbReference type="EMBL" id="KN832975">
    <property type="protein sequence ID" value="KIM89461.1"/>
    <property type="molecule type" value="Genomic_DNA"/>
</dbReference>
<dbReference type="OrthoDB" id="415411at2759"/>
<dbReference type="InterPro" id="IPR017850">
    <property type="entry name" value="Alkaline_phosphatase_core_sf"/>
</dbReference>
<sequence>MAPSPILSHVRSKSSLAARAQDEEMKGLLAGVDASDDHDAAPKPPSFEQWPSNRMAIITVVFLVTLIFGGIFALSFFYTTPERAHPDLDFQGHAVRSNGTHNFKRTVLIVSIDGLRADYLDRGFTPHLLAISKKGLRAKYMKSIFPTLTFPNHWALMTGLYAESHGIVANNFWDPATQTEFHYNKISSTWNPSWWFGEPMWETAEKAGIKTANCMWPGPPKTSSGASSTYFVPWADKIPLKVKHDQLMAWIDLPFDERPQLLMAYEPSLDQAGHRSGPMSADVNNTLHTVDVFAKDLHDSLAARNLTEIVDIIFVSDHGMTETVNGRSIDMVYLDDILGEEYNNIEHEDGWPSVGLRFRPTTNVTHNLDVLLQAADQDPKKFDVFTHETMPKRYHFSNNERIAPIYVIPKIGYALANHKDGDDGMSKGNHGYDNDEPSMYAMFVAHGPFSAVSKAVHQYRSLESRQLFSRSLSRPNKGWHSTSDDTYVMNGFQNVEIYNLVIKLLGIDTKANTNGTDGFWDLYF</sequence>
<dbReference type="HOGENOM" id="CLU_017594_4_2_1"/>
<keyword evidence="1" id="KW-1133">Transmembrane helix</keyword>
<keyword evidence="3" id="KW-1185">Reference proteome</keyword>
<proteinExistence type="predicted"/>
<dbReference type="GO" id="GO:0047429">
    <property type="term" value="F:nucleoside triphosphate diphosphatase activity"/>
    <property type="evidence" value="ECO:0007669"/>
    <property type="project" value="TreeGrafter"/>
</dbReference>
<keyword evidence="1" id="KW-0812">Transmembrane</keyword>
<keyword evidence="1" id="KW-0472">Membrane</keyword>
<dbReference type="SUPFAM" id="SSF53649">
    <property type="entry name" value="Alkaline phosphatase-like"/>
    <property type="match status" value="1"/>
</dbReference>
<accession>A0A0C3GFP2</accession>
<dbReference type="InParanoid" id="A0A0C3GFP2"/>
<dbReference type="GO" id="GO:0009141">
    <property type="term" value="P:nucleoside triphosphate metabolic process"/>
    <property type="evidence" value="ECO:0007669"/>
    <property type="project" value="TreeGrafter"/>
</dbReference>
<organism evidence="2 3">
    <name type="scientific">Piloderma croceum (strain F 1598)</name>
    <dbReference type="NCBI Taxonomy" id="765440"/>
    <lineage>
        <taxon>Eukaryota</taxon>
        <taxon>Fungi</taxon>
        <taxon>Dikarya</taxon>
        <taxon>Basidiomycota</taxon>
        <taxon>Agaricomycotina</taxon>
        <taxon>Agaricomycetes</taxon>
        <taxon>Agaricomycetidae</taxon>
        <taxon>Atheliales</taxon>
        <taxon>Atheliaceae</taxon>
        <taxon>Piloderma</taxon>
    </lineage>
</organism>
<dbReference type="AlphaFoldDB" id="A0A0C3GFP2"/>
<dbReference type="Pfam" id="PF01663">
    <property type="entry name" value="Phosphodiest"/>
    <property type="match status" value="1"/>
</dbReference>